<evidence type="ECO:0000256" key="3">
    <source>
        <dbReference type="ARBA" id="ARBA00022989"/>
    </source>
</evidence>
<dbReference type="Proteomes" id="UP000253831">
    <property type="component" value="Unassembled WGS sequence"/>
</dbReference>
<proteinExistence type="predicted"/>
<dbReference type="Pfam" id="PF13664">
    <property type="entry name" value="DUF4149"/>
    <property type="match status" value="1"/>
</dbReference>
<evidence type="ECO:0000256" key="1">
    <source>
        <dbReference type="ARBA" id="ARBA00004370"/>
    </source>
</evidence>
<feature type="transmembrane region" description="Helical" evidence="5">
    <location>
        <begin position="82"/>
        <end position="104"/>
    </location>
</feature>
<dbReference type="AlphaFoldDB" id="A0A369XQ56"/>
<evidence type="ECO:0000313" key="8">
    <source>
        <dbReference type="Proteomes" id="UP000253831"/>
    </source>
</evidence>
<feature type="transmembrane region" description="Helical" evidence="5">
    <location>
        <begin position="49"/>
        <end position="70"/>
    </location>
</feature>
<evidence type="ECO:0000256" key="4">
    <source>
        <dbReference type="ARBA" id="ARBA00023136"/>
    </source>
</evidence>
<accession>A0A369XQ56</accession>
<evidence type="ECO:0000313" key="7">
    <source>
        <dbReference type="EMBL" id="RDE52263.1"/>
    </source>
</evidence>
<reference evidence="7 8" key="1">
    <citation type="submission" date="2018-05" db="EMBL/GenBank/DDBJ databases">
        <title>Integrated omic analyses show evidence that a Ca. Accumulibacter phosphatis strain performs denitrification under micro-aerobic conditions.</title>
        <authorList>
            <person name="Camejo P.Y."/>
            <person name="Katherine M.D."/>
            <person name="Daniel N.R."/>
        </authorList>
    </citation>
    <scope>NUCLEOTIDE SEQUENCE [LARGE SCALE GENOMIC DNA]</scope>
    <source>
        <strain evidence="7">UW-LDO-IC</strain>
    </source>
</reference>
<evidence type="ECO:0000259" key="6">
    <source>
        <dbReference type="Pfam" id="PF13664"/>
    </source>
</evidence>
<comment type="caution">
    <text evidence="7">The sequence shown here is derived from an EMBL/GenBank/DDBJ whole genome shotgun (WGS) entry which is preliminary data.</text>
</comment>
<keyword evidence="4 5" id="KW-0472">Membrane</keyword>
<feature type="transmembrane region" description="Helical" evidence="5">
    <location>
        <begin position="124"/>
        <end position="146"/>
    </location>
</feature>
<dbReference type="InterPro" id="IPR025423">
    <property type="entry name" value="TMEM205-like"/>
</dbReference>
<sequence length="154" mass="16770">MQRLADALYDITLTLWVGGLWAIGFLVAPTLFAALASDRQLAGLLAGKLFALIGWVGLGCASYLLLHTALRTGTIALRRWTFWLLIGMLLLTAINLFGIQPLLAQIKADALPRQAIESVLSQRFAIWHGVSGVVYVLQSLLGVLLISGFRRVGR</sequence>
<evidence type="ECO:0000256" key="5">
    <source>
        <dbReference type="SAM" id="Phobius"/>
    </source>
</evidence>
<dbReference type="GO" id="GO:0016020">
    <property type="term" value="C:membrane"/>
    <property type="evidence" value="ECO:0007669"/>
    <property type="project" value="UniProtKB-SubCell"/>
</dbReference>
<name>A0A369XQ56_9PROT</name>
<organism evidence="7 8">
    <name type="scientific">Candidatus Accumulibacter meliphilus</name>
    <dbReference type="NCBI Taxonomy" id="2211374"/>
    <lineage>
        <taxon>Bacteria</taxon>
        <taxon>Pseudomonadati</taxon>
        <taxon>Pseudomonadota</taxon>
        <taxon>Betaproteobacteria</taxon>
        <taxon>Candidatus Accumulibacter</taxon>
    </lineage>
</organism>
<keyword evidence="2 5" id="KW-0812">Transmembrane</keyword>
<dbReference type="EMBL" id="QPGA01000001">
    <property type="protein sequence ID" value="RDE52263.1"/>
    <property type="molecule type" value="Genomic_DNA"/>
</dbReference>
<gene>
    <name evidence="7" type="ORF">DVS81_00365</name>
</gene>
<feature type="transmembrane region" description="Helical" evidence="5">
    <location>
        <begin position="12"/>
        <end position="37"/>
    </location>
</feature>
<protein>
    <submittedName>
        <fullName evidence="7">DUF4149 domain-containing protein</fullName>
    </submittedName>
</protein>
<feature type="domain" description="TMEM205-like" evidence="6">
    <location>
        <begin position="12"/>
        <end position="109"/>
    </location>
</feature>
<evidence type="ECO:0000256" key="2">
    <source>
        <dbReference type="ARBA" id="ARBA00022692"/>
    </source>
</evidence>
<comment type="subcellular location">
    <subcellularLocation>
        <location evidence="1">Membrane</location>
    </subcellularLocation>
</comment>
<keyword evidence="3 5" id="KW-1133">Transmembrane helix</keyword>